<dbReference type="EMBL" id="JBHSJJ010000005">
    <property type="protein sequence ID" value="MFC4872223.1"/>
    <property type="molecule type" value="Genomic_DNA"/>
</dbReference>
<sequence length="217" mass="24287">MKNLSVCWFYLFVLVSCQSEKKIDRSVVDEVKKSSEVKKLSEAEIIDHAIKWGNEISQEAQEALIGALQGAIAGKGVAGAIGFCHEEALPITQKTAEKHRVKIKRVSSKNRNPDNAPNEDEQEVWDAYVYNAENNVDNRPNIQKIDGGETLLYTRAIQIPSSLCLNCHGEPGKDIDETTLGTIHQIYPEDKATGYKVGDLRGMWSIYLPKKEVVKRM</sequence>
<feature type="domain" description="Tll0287-like" evidence="1">
    <location>
        <begin position="55"/>
        <end position="209"/>
    </location>
</feature>
<protein>
    <submittedName>
        <fullName evidence="2">DUF3365 domain-containing protein</fullName>
    </submittedName>
</protein>
<accession>A0ABV9T0J8</accession>
<dbReference type="PROSITE" id="PS51257">
    <property type="entry name" value="PROKAR_LIPOPROTEIN"/>
    <property type="match status" value="1"/>
</dbReference>
<evidence type="ECO:0000259" key="1">
    <source>
        <dbReference type="Pfam" id="PF11845"/>
    </source>
</evidence>
<keyword evidence="3" id="KW-1185">Reference proteome</keyword>
<dbReference type="RefSeq" id="WP_377064432.1">
    <property type="nucleotide sequence ID" value="NZ_JBHSJJ010000005.1"/>
</dbReference>
<dbReference type="Pfam" id="PF11845">
    <property type="entry name" value="Tll0287-like"/>
    <property type="match status" value="1"/>
</dbReference>
<proteinExistence type="predicted"/>
<gene>
    <name evidence="2" type="ORF">ACFPFU_11020</name>
</gene>
<comment type="caution">
    <text evidence="2">The sequence shown here is derived from an EMBL/GenBank/DDBJ whole genome shotgun (WGS) entry which is preliminary data.</text>
</comment>
<organism evidence="2 3">
    <name type="scientific">Negadavirga shengliensis</name>
    <dbReference type="NCBI Taxonomy" id="1389218"/>
    <lineage>
        <taxon>Bacteria</taxon>
        <taxon>Pseudomonadati</taxon>
        <taxon>Bacteroidota</taxon>
        <taxon>Cytophagia</taxon>
        <taxon>Cytophagales</taxon>
        <taxon>Cyclobacteriaceae</taxon>
        <taxon>Negadavirga</taxon>
    </lineage>
</organism>
<name>A0ABV9T0J8_9BACT</name>
<dbReference type="Proteomes" id="UP001595818">
    <property type="component" value="Unassembled WGS sequence"/>
</dbReference>
<dbReference type="InterPro" id="IPR021796">
    <property type="entry name" value="Tll0287-like_dom"/>
</dbReference>
<reference evidence="3" key="1">
    <citation type="journal article" date="2019" name="Int. J. Syst. Evol. Microbiol.">
        <title>The Global Catalogue of Microorganisms (GCM) 10K type strain sequencing project: providing services to taxonomists for standard genome sequencing and annotation.</title>
        <authorList>
            <consortium name="The Broad Institute Genomics Platform"/>
            <consortium name="The Broad Institute Genome Sequencing Center for Infectious Disease"/>
            <person name="Wu L."/>
            <person name="Ma J."/>
        </authorList>
    </citation>
    <scope>NUCLEOTIDE SEQUENCE [LARGE SCALE GENOMIC DNA]</scope>
    <source>
        <strain evidence="3">CGMCC 4.7466</strain>
    </source>
</reference>
<evidence type="ECO:0000313" key="2">
    <source>
        <dbReference type="EMBL" id="MFC4872223.1"/>
    </source>
</evidence>
<evidence type="ECO:0000313" key="3">
    <source>
        <dbReference type="Proteomes" id="UP001595818"/>
    </source>
</evidence>